<dbReference type="SUPFAM" id="SSF143422">
    <property type="entry name" value="Transposase IS200-like"/>
    <property type="match status" value="1"/>
</dbReference>
<dbReference type="InterPro" id="IPR002686">
    <property type="entry name" value="Transposase_17"/>
</dbReference>
<evidence type="ECO:0000313" key="2">
    <source>
        <dbReference type="EMBL" id="QJA55360.1"/>
    </source>
</evidence>
<protein>
    <submittedName>
        <fullName evidence="2">Putative transposase</fullName>
    </submittedName>
</protein>
<accession>A0A6M3ID46</accession>
<feature type="domain" description="Transposase IS200-like" evidence="1">
    <location>
        <begin position="1"/>
        <end position="99"/>
    </location>
</feature>
<sequence>MVGQIKERLKEIINEVATEKEIEILALVVNPDHVHLFVSANPMIPAHKIVKAFKGRSSRFLRKEFPELLKLPSLWTRSYFVSTAGNVSSETITHYIEVQSTS</sequence>
<evidence type="ECO:0000259" key="1">
    <source>
        <dbReference type="SMART" id="SM01321"/>
    </source>
</evidence>
<name>A0A6M3ID46_9ZZZZ</name>
<dbReference type="NCBIfam" id="NF033573">
    <property type="entry name" value="transpos_IS200"/>
    <property type="match status" value="1"/>
</dbReference>
<dbReference type="PANTHER" id="PTHR33360:SF2">
    <property type="entry name" value="TRANSPOSASE FOR INSERTION SEQUENCE ELEMENT IS200"/>
    <property type="match status" value="1"/>
</dbReference>
<gene>
    <name evidence="2" type="ORF">MM415B02061_0018</name>
</gene>
<dbReference type="Pfam" id="PF01797">
    <property type="entry name" value="Y1_Tnp"/>
    <property type="match status" value="1"/>
</dbReference>
<dbReference type="GO" id="GO:0003677">
    <property type="term" value="F:DNA binding"/>
    <property type="evidence" value="ECO:0007669"/>
    <property type="project" value="InterPro"/>
</dbReference>
<dbReference type="GO" id="GO:0006313">
    <property type="term" value="P:DNA transposition"/>
    <property type="evidence" value="ECO:0007669"/>
    <property type="project" value="InterPro"/>
</dbReference>
<dbReference type="SMART" id="SM01321">
    <property type="entry name" value="Y1_Tnp"/>
    <property type="match status" value="1"/>
</dbReference>
<dbReference type="GO" id="GO:0004803">
    <property type="term" value="F:transposase activity"/>
    <property type="evidence" value="ECO:0007669"/>
    <property type="project" value="InterPro"/>
</dbReference>
<reference evidence="2" key="1">
    <citation type="submission" date="2020-03" db="EMBL/GenBank/DDBJ databases">
        <title>The deep terrestrial virosphere.</title>
        <authorList>
            <person name="Holmfeldt K."/>
            <person name="Nilsson E."/>
            <person name="Simone D."/>
            <person name="Lopez-Fernandez M."/>
            <person name="Wu X."/>
            <person name="de Brujin I."/>
            <person name="Lundin D."/>
            <person name="Andersson A."/>
            <person name="Bertilsson S."/>
            <person name="Dopson M."/>
        </authorList>
    </citation>
    <scope>NUCLEOTIDE SEQUENCE</scope>
    <source>
        <strain evidence="2">MM415B02061</strain>
    </source>
</reference>
<dbReference type="InterPro" id="IPR036515">
    <property type="entry name" value="Transposase_17_sf"/>
</dbReference>
<dbReference type="EMBL" id="MT141153">
    <property type="protein sequence ID" value="QJA55360.1"/>
    <property type="molecule type" value="Genomic_DNA"/>
</dbReference>
<dbReference type="Gene3D" id="3.30.70.1290">
    <property type="entry name" value="Transposase IS200-like"/>
    <property type="match status" value="1"/>
</dbReference>
<dbReference type="AlphaFoldDB" id="A0A6M3ID46"/>
<proteinExistence type="predicted"/>
<dbReference type="PANTHER" id="PTHR33360">
    <property type="entry name" value="TRANSPOSASE FOR INSERTION SEQUENCE ELEMENT IS200"/>
    <property type="match status" value="1"/>
</dbReference>
<organism evidence="2">
    <name type="scientific">viral metagenome</name>
    <dbReference type="NCBI Taxonomy" id="1070528"/>
    <lineage>
        <taxon>unclassified sequences</taxon>
        <taxon>metagenomes</taxon>
        <taxon>organismal metagenomes</taxon>
    </lineage>
</organism>